<dbReference type="Proteomes" id="UP001162480">
    <property type="component" value="Chromosome 14"/>
</dbReference>
<evidence type="ECO:0000313" key="3">
    <source>
        <dbReference type="Proteomes" id="UP001162480"/>
    </source>
</evidence>
<dbReference type="PANTHER" id="PTHR45913:SF19">
    <property type="entry name" value="LOW QUALITY PROTEIN: ZINC FINGER BED DOMAIN-CONTAINING PROTEIN 5-LIKE"/>
    <property type="match status" value="1"/>
</dbReference>
<evidence type="ECO:0000313" key="2">
    <source>
        <dbReference type="EMBL" id="CAI9733531.1"/>
    </source>
</evidence>
<keyword evidence="3" id="KW-1185">Reference proteome</keyword>
<gene>
    <name evidence="2" type="ORF">OCTVUL_1B005166</name>
</gene>
<organism evidence="2 3">
    <name type="scientific">Octopus vulgaris</name>
    <name type="common">Common octopus</name>
    <dbReference type="NCBI Taxonomy" id="6645"/>
    <lineage>
        <taxon>Eukaryota</taxon>
        <taxon>Metazoa</taxon>
        <taxon>Spiralia</taxon>
        <taxon>Lophotrochozoa</taxon>
        <taxon>Mollusca</taxon>
        <taxon>Cephalopoda</taxon>
        <taxon>Coleoidea</taxon>
        <taxon>Octopodiformes</taxon>
        <taxon>Octopoda</taxon>
        <taxon>Incirrata</taxon>
        <taxon>Octopodidae</taxon>
        <taxon>Octopus</taxon>
    </lineage>
</organism>
<protein>
    <submittedName>
        <fullName evidence="2">Uncharacterized protein</fullName>
    </submittedName>
</protein>
<name>A0AA36BFK9_OCTVU</name>
<sequence length="212" mass="25030">MDKWLKKSVDDDESSVNRNEEKPNQSKLSQSKRRKVLRKYDYEYLKKGFTWNGVEEDLRPRCIICYEQLANESMRPNKLRRHLETKHSDLKDKALDFFERLLTKLEIGQSIKHHYTKANEKSLDEYYATEKMDYEPLSARRDDWNINKSRSSYICEAGFSAMVGIKSKHQNKLQLSNSLRLKLSRIEPDVNSIIERSKKQTHPSTGLTEDVI</sequence>
<dbReference type="EMBL" id="OX597827">
    <property type="protein sequence ID" value="CAI9733531.1"/>
    <property type="molecule type" value="Genomic_DNA"/>
</dbReference>
<feature type="region of interest" description="Disordered" evidence="1">
    <location>
        <begin position="1"/>
        <end position="32"/>
    </location>
</feature>
<reference evidence="2" key="1">
    <citation type="submission" date="2023-08" db="EMBL/GenBank/DDBJ databases">
        <authorList>
            <person name="Alioto T."/>
            <person name="Alioto T."/>
            <person name="Gomez Garrido J."/>
        </authorList>
    </citation>
    <scope>NUCLEOTIDE SEQUENCE</scope>
</reference>
<dbReference type="PANTHER" id="PTHR45913">
    <property type="entry name" value="EPM2A-INTERACTING PROTEIN 1"/>
    <property type="match status" value="1"/>
</dbReference>
<proteinExistence type="predicted"/>
<accession>A0AA36BFK9</accession>
<dbReference type="AlphaFoldDB" id="A0AA36BFK9"/>
<evidence type="ECO:0000256" key="1">
    <source>
        <dbReference type="SAM" id="MobiDB-lite"/>
    </source>
</evidence>